<reference evidence="10 11" key="1">
    <citation type="submission" date="2021-03" db="EMBL/GenBank/DDBJ databases">
        <title>Enterococcal diversity collection.</title>
        <authorList>
            <person name="Gilmore M.S."/>
            <person name="Schwartzman J."/>
            <person name="Van Tyne D."/>
            <person name="Martin M."/>
            <person name="Earl A.M."/>
            <person name="Manson A.L."/>
            <person name="Straub T."/>
            <person name="Salamzade R."/>
            <person name="Saavedra J."/>
            <person name="Lebreton F."/>
            <person name="Prichula J."/>
            <person name="Schaufler K."/>
            <person name="Gaca A."/>
            <person name="Sgardioli B."/>
            <person name="Wagenaar J."/>
            <person name="Strong T."/>
        </authorList>
    </citation>
    <scope>NUCLEOTIDE SEQUENCE [LARGE SCALE GENOMIC DNA]</scope>
    <source>
        <strain evidence="10 11">MJM16</strain>
    </source>
</reference>
<dbReference type="CDD" id="cd12110">
    <property type="entry name" value="PHP_HisPPase_Hisj_like"/>
    <property type="match status" value="1"/>
</dbReference>
<comment type="catalytic activity">
    <reaction evidence="7 8">
        <text>L-histidinol phosphate + H2O = L-histidinol + phosphate</text>
        <dbReference type="Rhea" id="RHEA:14465"/>
        <dbReference type="ChEBI" id="CHEBI:15377"/>
        <dbReference type="ChEBI" id="CHEBI:43474"/>
        <dbReference type="ChEBI" id="CHEBI:57699"/>
        <dbReference type="ChEBI" id="CHEBI:57980"/>
        <dbReference type="EC" id="3.1.3.15"/>
    </reaction>
</comment>
<comment type="pathway">
    <text evidence="1 8">Amino-acid biosynthesis; L-histidine biosynthesis; L-histidine from 5-phospho-alpha-D-ribose 1-diphosphate: step 8/9.</text>
</comment>
<dbReference type="RefSeq" id="WP_207109303.1">
    <property type="nucleotide sequence ID" value="NZ_JAFLVR010000035.1"/>
</dbReference>
<organism evidence="10 11">
    <name type="scientific">Candidatus Enterococcus murrayae</name>
    <dbReference type="NCBI Taxonomy" id="2815321"/>
    <lineage>
        <taxon>Bacteria</taxon>
        <taxon>Bacillati</taxon>
        <taxon>Bacillota</taxon>
        <taxon>Bacilli</taxon>
        <taxon>Lactobacillales</taxon>
        <taxon>Enterococcaceae</taxon>
        <taxon>Enterococcus</taxon>
    </lineage>
</organism>
<evidence type="ECO:0000256" key="4">
    <source>
        <dbReference type="ARBA" id="ARBA00022605"/>
    </source>
</evidence>
<dbReference type="Pfam" id="PF02811">
    <property type="entry name" value="PHP"/>
    <property type="match status" value="1"/>
</dbReference>
<evidence type="ECO:0000256" key="3">
    <source>
        <dbReference type="ARBA" id="ARBA00013085"/>
    </source>
</evidence>
<dbReference type="InterPro" id="IPR016195">
    <property type="entry name" value="Pol/histidinol_Pase-like"/>
</dbReference>
<dbReference type="EMBL" id="JAFLVR010000035">
    <property type="protein sequence ID" value="MBO0453535.1"/>
    <property type="molecule type" value="Genomic_DNA"/>
</dbReference>
<evidence type="ECO:0000256" key="7">
    <source>
        <dbReference type="ARBA" id="ARBA00049158"/>
    </source>
</evidence>
<dbReference type="InterPro" id="IPR004013">
    <property type="entry name" value="PHP_dom"/>
</dbReference>
<dbReference type="PANTHER" id="PTHR21039">
    <property type="entry name" value="HISTIDINOL PHOSPHATASE-RELATED"/>
    <property type="match status" value="1"/>
</dbReference>
<evidence type="ECO:0000256" key="2">
    <source>
        <dbReference type="ARBA" id="ARBA00009152"/>
    </source>
</evidence>
<dbReference type="NCBIfam" id="TIGR01856">
    <property type="entry name" value="hisJ_fam"/>
    <property type="match status" value="1"/>
</dbReference>
<dbReference type="InterPro" id="IPR010140">
    <property type="entry name" value="Histidinol_P_phosphatase_HisJ"/>
</dbReference>
<protein>
    <recommendedName>
        <fullName evidence="3 8">Histidinol-phosphatase</fullName>
        <shortName evidence="8">HolPase</shortName>
        <ecNumber evidence="3 8">3.1.3.15</ecNumber>
    </recommendedName>
</protein>
<dbReference type="EC" id="3.1.3.15" evidence="3 8"/>
<dbReference type="PANTHER" id="PTHR21039:SF0">
    <property type="entry name" value="HISTIDINOL-PHOSPHATASE"/>
    <property type="match status" value="1"/>
</dbReference>
<accession>A0ABS3HJ99</accession>
<dbReference type="SUPFAM" id="SSF89550">
    <property type="entry name" value="PHP domain-like"/>
    <property type="match status" value="1"/>
</dbReference>
<comment type="caution">
    <text evidence="10">The sequence shown here is derived from an EMBL/GenBank/DDBJ whole genome shotgun (WGS) entry which is preliminary data.</text>
</comment>
<keyword evidence="11" id="KW-1185">Reference proteome</keyword>
<dbReference type="Proteomes" id="UP000664495">
    <property type="component" value="Unassembled WGS sequence"/>
</dbReference>
<gene>
    <name evidence="10" type="ORF">JZO85_14820</name>
</gene>
<evidence type="ECO:0000259" key="9">
    <source>
        <dbReference type="Pfam" id="PF02811"/>
    </source>
</evidence>
<evidence type="ECO:0000256" key="6">
    <source>
        <dbReference type="ARBA" id="ARBA00023102"/>
    </source>
</evidence>
<sequence length="276" mass="31564">MFYSNAHTHSTWCDGKNTLEEMAQAAIDLGFTDLGFTCHSPALFDPSCPGVSNEVDYQQALRDLKEKLAGQLNISLGLEWDYYSADPIDGYDYTVGSVHYFPPRQGIFRSVDESPESLMKTLDEWYQGDQMLMIRDFYDTVVKHIHQNHSKIVGHFDLITKFNEKNPWLDEDNAEYQAIASKALNDVIDIIKTYDGMVEINTGAISRNWRTTPYPSPFLLRQLKERECPVIITSDSHETTTLTCHFPETVELLKSIGFTETMQLKNGIFQPIPFDQ</sequence>
<comment type="similarity">
    <text evidence="2 8">Belongs to the PHP hydrolase family. HisK subfamily.</text>
</comment>
<keyword evidence="6 8" id="KW-0368">Histidine biosynthesis</keyword>
<dbReference type="Gene3D" id="3.20.20.140">
    <property type="entry name" value="Metal-dependent hydrolases"/>
    <property type="match status" value="1"/>
</dbReference>
<evidence type="ECO:0000256" key="8">
    <source>
        <dbReference type="RuleBase" id="RU366003"/>
    </source>
</evidence>
<evidence type="ECO:0000256" key="1">
    <source>
        <dbReference type="ARBA" id="ARBA00004970"/>
    </source>
</evidence>
<keyword evidence="4 8" id="KW-0028">Amino-acid biosynthesis</keyword>
<name>A0ABS3HJ99_9ENTE</name>
<evidence type="ECO:0000313" key="10">
    <source>
        <dbReference type="EMBL" id="MBO0453535.1"/>
    </source>
</evidence>
<proteinExistence type="inferred from homology"/>
<feature type="domain" description="PHP" evidence="9">
    <location>
        <begin position="7"/>
        <end position="202"/>
    </location>
</feature>
<evidence type="ECO:0000313" key="11">
    <source>
        <dbReference type="Proteomes" id="UP000664495"/>
    </source>
</evidence>
<evidence type="ECO:0000256" key="5">
    <source>
        <dbReference type="ARBA" id="ARBA00022801"/>
    </source>
</evidence>
<keyword evidence="5 8" id="KW-0378">Hydrolase</keyword>